<sequence length="82" mass="9211">MRILGLARPADTEHLRTTTGQHLGNSQTNTTRSPGNYSSIPLQVNHTPTPYDTSNSFDILVYSHYITRYNAVQAEFNGFIKI</sequence>
<dbReference type="AlphaFoldDB" id="A0A645EX05"/>
<feature type="region of interest" description="Disordered" evidence="1">
    <location>
        <begin position="1"/>
        <end position="46"/>
    </location>
</feature>
<evidence type="ECO:0000256" key="1">
    <source>
        <dbReference type="SAM" id="MobiDB-lite"/>
    </source>
</evidence>
<dbReference type="EMBL" id="VSSQ01050939">
    <property type="protein sequence ID" value="MPN05033.1"/>
    <property type="molecule type" value="Genomic_DNA"/>
</dbReference>
<accession>A0A645EX05</accession>
<gene>
    <name evidence="2" type="ORF">SDC9_152282</name>
</gene>
<feature type="compositionally biased region" description="Polar residues" evidence="1">
    <location>
        <begin position="17"/>
        <end position="46"/>
    </location>
</feature>
<proteinExistence type="predicted"/>
<protein>
    <submittedName>
        <fullName evidence="2">Uncharacterized protein</fullName>
    </submittedName>
</protein>
<reference evidence="2" key="1">
    <citation type="submission" date="2019-08" db="EMBL/GenBank/DDBJ databases">
        <authorList>
            <person name="Kucharzyk K."/>
            <person name="Murdoch R.W."/>
            <person name="Higgins S."/>
            <person name="Loffler F."/>
        </authorList>
    </citation>
    <scope>NUCLEOTIDE SEQUENCE</scope>
</reference>
<organism evidence="2">
    <name type="scientific">bioreactor metagenome</name>
    <dbReference type="NCBI Taxonomy" id="1076179"/>
    <lineage>
        <taxon>unclassified sequences</taxon>
        <taxon>metagenomes</taxon>
        <taxon>ecological metagenomes</taxon>
    </lineage>
</organism>
<name>A0A645EX05_9ZZZZ</name>
<evidence type="ECO:0000313" key="2">
    <source>
        <dbReference type="EMBL" id="MPN05033.1"/>
    </source>
</evidence>
<comment type="caution">
    <text evidence="2">The sequence shown here is derived from an EMBL/GenBank/DDBJ whole genome shotgun (WGS) entry which is preliminary data.</text>
</comment>